<evidence type="ECO:0000256" key="2">
    <source>
        <dbReference type="ARBA" id="ARBA00022729"/>
    </source>
</evidence>
<dbReference type="EMBL" id="WIXE01024444">
    <property type="protein sequence ID" value="KAK5965582.1"/>
    <property type="molecule type" value="Genomic_DNA"/>
</dbReference>
<dbReference type="PROSITE" id="PS00022">
    <property type="entry name" value="EGF_1"/>
    <property type="match status" value="1"/>
</dbReference>
<accession>A0AAN8IE14</accession>
<dbReference type="InterPro" id="IPR003582">
    <property type="entry name" value="ShKT_dom"/>
</dbReference>
<dbReference type="AlphaFoldDB" id="A0AAN8IE14"/>
<dbReference type="SUPFAM" id="SSF50814">
    <property type="entry name" value="Lipocalins"/>
    <property type="match status" value="1"/>
</dbReference>
<dbReference type="Gene3D" id="2.40.128.20">
    <property type="match status" value="1"/>
</dbReference>
<gene>
    <name evidence="10" type="ORF">GCK32_017661</name>
</gene>
<dbReference type="PANTHER" id="PTHR15854:SF4">
    <property type="entry name" value="PEROXYNITRITE ISOMERASE THAP4"/>
    <property type="match status" value="1"/>
</dbReference>
<dbReference type="PROSITE" id="PS01187">
    <property type="entry name" value="EGF_CA"/>
    <property type="match status" value="1"/>
</dbReference>
<dbReference type="InterPro" id="IPR045165">
    <property type="entry name" value="Nitrobindin"/>
</dbReference>
<evidence type="ECO:0000313" key="11">
    <source>
        <dbReference type="Proteomes" id="UP001331761"/>
    </source>
</evidence>
<keyword evidence="5" id="KW-0325">Glycoprotein</keyword>
<dbReference type="InterPro" id="IPR000152">
    <property type="entry name" value="EGF-type_Asp/Asn_hydroxyl_site"/>
</dbReference>
<dbReference type="Pfam" id="PF00008">
    <property type="entry name" value="EGF"/>
    <property type="match status" value="1"/>
</dbReference>
<dbReference type="SUPFAM" id="SSF57196">
    <property type="entry name" value="EGF/Laminin"/>
    <property type="match status" value="1"/>
</dbReference>
<proteinExistence type="predicted"/>
<dbReference type="PROSITE" id="PS00010">
    <property type="entry name" value="ASX_HYDROXYL"/>
    <property type="match status" value="1"/>
</dbReference>
<dbReference type="GO" id="GO:0005509">
    <property type="term" value="F:calcium ion binding"/>
    <property type="evidence" value="ECO:0007669"/>
    <property type="project" value="InterPro"/>
</dbReference>
<feature type="domain" description="ShKT" evidence="9">
    <location>
        <begin position="50"/>
        <end position="87"/>
    </location>
</feature>
<keyword evidence="4 7" id="KW-1015">Disulfide bond</keyword>
<reference evidence="10 11" key="1">
    <citation type="submission" date="2019-10" db="EMBL/GenBank/DDBJ databases">
        <title>Assembly and Annotation for the nematode Trichostrongylus colubriformis.</title>
        <authorList>
            <person name="Martin J."/>
        </authorList>
    </citation>
    <scope>NUCLEOTIDE SEQUENCE [LARGE SCALE GENOMIC DNA]</scope>
    <source>
        <strain evidence="10">G859</strain>
        <tissue evidence="10">Whole worm</tissue>
    </source>
</reference>
<dbReference type="PROSITE" id="PS51670">
    <property type="entry name" value="SHKT"/>
    <property type="match status" value="1"/>
</dbReference>
<keyword evidence="1 7" id="KW-0245">EGF-like domain</keyword>
<evidence type="ECO:0000313" key="10">
    <source>
        <dbReference type="EMBL" id="KAK5965582.1"/>
    </source>
</evidence>
<organism evidence="10 11">
    <name type="scientific">Trichostrongylus colubriformis</name>
    <name type="common">Black scour worm</name>
    <dbReference type="NCBI Taxonomy" id="6319"/>
    <lineage>
        <taxon>Eukaryota</taxon>
        <taxon>Metazoa</taxon>
        <taxon>Ecdysozoa</taxon>
        <taxon>Nematoda</taxon>
        <taxon>Chromadorea</taxon>
        <taxon>Rhabditida</taxon>
        <taxon>Rhabditina</taxon>
        <taxon>Rhabditomorpha</taxon>
        <taxon>Strongyloidea</taxon>
        <taxon>Trichostrongylidae</taxon>
        <taxon>Trichostrongylus</taxon>
    </lineage>
</organism>
<dbReference type="FunFam" id="2.10.25.10:FF:000004">
    <property type="entry name" value="Neurogenic locus notch 1"/>
    <property type="match status" value="1"/>
</dbReference>
<comment type="caution">
    <text evidence="7">Lacks conserved residue(s) required for the propagation of feature annotation.</text>
</comment>
<dbReference type="SMART" id="SM00181">
    <property type="entry name" value="EGF"/>
    <property type="match status" value="1"/>
</dbReference>
<evidence type="ECO:0000256" key="3">
    <source>
        <dbReference type="ARBA" id="ARBA00022737"/>
    </source>
</evidence>
<evidence type="ECO:0008006" key="12">
    <source>
        <dbReference type="Google" id="ProtNLM"/>
    </source>
</evidence>
<dbReference type="Pfam" id="PF01549">
    <property type="entry name" value="ShK"/>
    <property type="match status" value="1"/>
</dbReference>
<dbReference type="Gene3D" id="2.10.25.10">
    <property type="entry name" value="Laminin"/>
    <property type="match status" value="1"/>
</dbReference>
<comment type="caution">
    <text evidence="10">The sequence shown here is derived from an EMBL/GenBank/DDBJ whole genome shotgun (WGS) entry which is preliminary data.</text>
</comment>
<evidence type="ECO:0000256" key="1">
    <source>
        <dbReference type="ARBA" id="ARBA00022536"/>
    </source>
</evidence>
<dbReference type="InterPro" id="IPR018097">
    <property type="entry name" value="EGF_Ca-bd_CS"/>
</dbReference>
<evidence type="ECO:0000259" key="9">
    <source>
        <dbReference type="PROSITE" id="PS51670"/>
    </source>
</evidence>
<evidence type="ECO:0000256" key="7">
    <source>
        <dbReference type="PROSITE-ProRule" id="PRU00076"/>
    </source>
</evidence>
<feature type="disulfide bond" evidence="7">
    <location>
        <begin position="37"/>
        <end position="46"/>
    </location>
</feature>
<evidence type="ECO:0000256" key="5">
    <source>
        <dbReference type="ARBA" id="ARBA00023180"/>
    </source>
</evidence>
<dbReference type="InterPro" id="IPR001881">
    <property type="entry name" value="EGF-like_Ca-bd_dom"/>
</dbReference>
<evidence type="ECO:0000259" key="8">
    <source>
        <dbReference type="PROSITE" id="PS50026"/>
    </source>
</evidence>
<sequence>MVLLLCKHFSEIDECRPNKCLNSLRCIDKFKDYECECMEGWTGKNCDRPCQDIYGSCIIWKREGQCEISPEETAFFLLNCPASCERCVARNDTIKPFDRLPPVLLPLAWMLGEWHTAVEGFNVRSFDYPMDFNATGYNETLTFSVAKPLMFGTPSINFT</sequence>
<evidence type="ECO:0000256" key="4">
    <source>
        <dbReference type="ARBA" id="ARBA00023157"/>
    </source>
</evidence>
<dbReference type="InterPro" id="IPR000742">
    <property type="entry name" value="EGF"/>
</dbReference>
<keyword evidence="3" id="KW-0677">Repeat</keyword>
<feature type="domain" description="EGF-like" evidence="8">
    <location>
        <begin position="11"/>
        <end position="47"/>
    </location>
</feature>
<dbReference type="Proteomes" id="UP001331761">
    <property type="component" value="Unassembled WGS sequence"/>
</dbReference>
<dbReference type="PROSITE" id="PS50026">
    <property type="entry name" value="EGF_3"/>
    <property type="match status" value="1"/>
</dbReference>
<keyword evidence="11" id="KW-1185">Reference proteome</keyword>
<dbReference type="SMART" id="SM00179">
    <property type="entry name" value="EGF_CA"/>
    <property type="match status" value="1"/>
</dbReference>
<comment type="catalytic activity">
    <reaction evidence="6">
        <text>peroxynitrite = nitrate</text>
        <dbReference type="Rhea" id="RHEA:63116"/>
        <dbReference type="ChEBI" id="CHEBI:17632"/>
        <dbReference type="ChEBI" id="CHEBI:25941"/>
    </reaction>
    <physiologicalReaction direction="left-to-right" evidence="6">
        <dbReference type="Rhea" id="RHEA:63117"/>
    </physiologicalReaction>
</comment>
<keyword evidence="2" id="KW-0732">Signal</keyword>
<dbReference type="InterPro" id="IPR012674">
    <property type="entry name" value="Calycin"/>
</dbReference>
<dbReference type="PANTHER" id="PTHR15854">
    <property type="entry name" value="THAP4 PROTEIN"/>
    <property type="match status" value="1"/>
</dbReference>
<dbReference type="CDD" id="cd00054">
    <property type="entry name" value="EGF_CA"/>
    <property type="match status" value="1"/>
</dbReference>
<dbReference type="SMART" id="SM00254">
    <property type="entry name" value="ShKT"/>
    <property type="match status" value="1"/>
</dbReference>
<protein>
    <recommendedName>
        <fullName evidence="12">EGF-like domain-containing protein</fullName>
    </recommendedName>
</protein>
<evidence type="ECO:0000256" key="6">
    <source>
        <dbReference type="ARBA" id="ARBA00036993"/>
    </source>
</evidence>
<name>A0AAN8IE14_TRICO</name>